<dbReference type="AlphaFoldDB" id="A0A382TWZ4"/>
<organism evidence="1">
    <name type="scientific">marine metagenome</name>
    <dbReference type="NCBI Taxonomy" id="408172"/>
    <lineage>
        <taxon>unclassified sequences</taxon>
        <taxon>metagenomes</taxon>
        <taxon>ecological metagenomes</taxon>
    </lineage>
</organism>
<sequence length="73" mass="8382">MSVPNVSISHVHVSIVFPKFMKEVQEKPEGDPKVINESKQDSGSFLRIQLNIKGLSIIDWVYHFTSNKKLKEK</sequence>
<accession>A0A382TWZ4</accession>
<dbReference type="EMBL" id="UINC01139477">
    <property type="protein sequence ID" value="SVD26041.1"/>
    <property type="molecule type" value="Genomic_DNA"/>
</dbReference>
<proteinExistence type="predicted"/>
<reference evidence="1" key="1">
    <citation type="submission" date="2018-05" db="EMBL/GenBank/DDBJ databases">
        <authorList>
            <person name="Lanie J.A."/>
            <person name="Ng W.-L."/>
            <person name="Kazmierczak K.M."/>
            <person name="Andrzejewski T.M."/>
            <person name="Davidsen T.M."/>
            <person name="Wayne K.J."/>
            <person name="Tettelin H."/>
            <person name="Glass J.I."/>
            <person name="Rusch D."/>
            <person name="Podicherti R."/>
            <person name="Tsui H.-C.T."/>
            <person name="Winkler M.E."/>
        </authorList>
    </citation>
    <scope>NUCLEOTIDE SEQUENCE</scope>
</reference>
<gene>
    <name evidence="1" type="ORF">METZ01_LOCUS378895</name>
</gene>
<name>A0A382TWZ4_9ZZZZ</name>
<protein>
    <submittedName>
        <fullName evidence="1">Uncharacterized protein</fullName>
    </submittedName>
</protein>
<evidence type="ECO:0000313" key="1">
    <source>
        <dbReference type="EMBL" id="SVD26041.1"/>
    </source>
</evidence>